<dbReference type="InterPro" id="IPR058394">
    <property type="entry name" value="DUF8081"/>
</dbReference>
<dbReference type="Pfam" id="PF26297">
    <property type="entry name" value="DUF8081"/>
    <property type="match status" value="1"/>
</dbReference>
<evidence type="ECO:0000259" key="1">
    <source>
        <dbReference type="Pfam" id="PF26297"/>
    </source>
</evidence>
<feature type="domain" description="DUF8081" evidence="1">
    <location>
        <begin position="3"/>
        <end position="71"/>
    </location>
</feature>
<dbReference type="EMBL" id="FOTC01000002">
    <property type="protein sequence ID" value="SFL00237.1"/>
    <property type="molecule type" value="Genomic_DNA"/>
</dbReference>
<accession>A0A1I4E6L6</accession>
<sequence>MTYVVDVKRSARRTNGAVGAAVCRDGTRWEFDDRPAADAWADDLSTRGDGHVWVRRADPDDDSPADAYLVGRYRQPRLDGAYDKRRRRLYTPSVEQAGLTEYELE</sequence>
<dbReference type="AlphaFoldDB" id="A0A1I4E6L6"/>
<evidence type="ECO:0000313" key="3">
    <source>
        <dbReference type="Proteomes" id="UP000199607"/>
    </source>
</evidence>
<dbReference type="Proteomes" id="UP000199607">
    <property type="component" value="Unassembled WGS sequence"/>
</dbReference>
<organism evidence="2 3">
    <name type="scientific">Halogranum rubrum</name>
    <dbReference type="NCBI Taxonomy" id="553466"/>
    <lineage>
        <taxon>Archaea</taxon>
        <taxon>Methanobacteriati</taxon>
        <taxon>Methanobacteriota</taxon>
        <taxon>Stenosarchaea group</taxon>
        <taxon>Halobacteria</taxon>
        <taxon>Halobacteriales</taxon>
        <taxon>Haloferacaceae</taxon>
    </lineage>
</organism>
<reference evidence="3" key="1">
    <citation type="submission" date="2016-10" db="EMBL/GenBank/DDBJ databases">
        <authorList>
            <person name="Varghese N."/>
            <person name="Submissions S."/>
        </authorList>
    </citation>
    <scope>NUCLEOTIDE SEQUENCE [LARGE SCALE GENOMIC DNA]</scope>
    <source>
        <strain evidence="3">CGMCC 1.7738</strain>
    </source>
</reference>
<evidence type="ECO:0000313" key="2">
    <source>
        <dbReference type="EMBL" id="SFL00237.1"/>
    </source>
</evidence>
<gene>
    <name evidence="2" type="ORF">SAMN04487950_1867</name>
</gene>
<proteinExistence type="predicted"/>
<dbReference type="RefSeq" id="WP_089868723.1">
    <property type="nucleotide sequence ID" value="NZ_FOTC01000002.1"/>
</dbReference>
<name>A0A1I4E6L6_9EURY</name>
<keyword evidence="3" id="KW-1185">Reference proteome</keyword>
<protein>
    <recommendedName>
        <fullName evidence="1">DUF8081 domain-containing protein</fullName>
    </recommendedName>
</protein>